<sequence length="461" mass="51570">MGSRATPPTFPVLSTIPSSDKDLAALPPFTVSIPNGFLPLSPPTTTLPASFSALTSLLERMPIRTLSKKPGLLATFTLGEAVLRELPDLTDEVDKVKGDLRVMGGLYRDYCFLASAYLLEPCHEKHVSGEGYGLGRQRLPAVLARPLARVAEISGFKPFMEYAGSYALFNYRMQDSSLGMDYSNLRLIRAFEHGLDPTSSEAGFVLVHVDMVKRSGQLVKGAIKALEACGNGDREAFNEGLEGVVKALVEVNGVMDGMWKKSKPNDYTSFRTFIFGITKQSMFPHGVVYDGVSEEPMSFRGESGANDSMIPLCDNLLDISMPDTPLTEILNDFRSYRPGNHRQFLEWVKDRAQDIGVRDYAMKDRASSVLYLHALNQVRDFRWRHWCFTREYILKKTSHPTATGGSPIILWLPNQLHAVYTQMAEVANVHDGLPECKDLLESAYEQRETLRKEVRKFLEEK</sequence>
<comment type="similarity">
    <text evidence="1 4">Belongs to the indoleamine 2,3-dioxygenase family.</text>
</comment>
<dbReference type="InterPro" id="IPR000898">
    <property type="entry name" value="Indolamine_dOase"/>
</dbReference>
<keyword evidence="2 4" id="KW-0479">Metal-binding</keyword>
<evidence type="ECO:0000313" key="5">
    <source>
        <dbReference type="EMBL" id="KAL2057959.1"/>
    </source>
</evidence>
<keyword evidence="6" id="KW-1185">Reference proteome</keyword>
<reference evidence="5 6" key="1">
    <citation type="submission" date="2024-09" db="EMBL/GenBank/DDBJ databases">
        <title>Rethinking Asexuality: The Enigmatic Case of Functional Sexual Genes in Lepraria (Stereocaulaceae).</title>
        <authorList>
            <person name="Doellman M."/>
            <person name="Sun Y."/>
            <person name="Barcenas-Pena A."/>
            <person name="Lumbsch H.T."/>
            <person name="Grewe F."/>
        </authorList>
    </citation>
    <scope>NUCLEOTIDE SEQUENCE [LARGE SCALE GENOMIC DNA]</scope>
    <source>
        <strain evidence="5 6">Grewe 0041</strain>
    </source>
</reference>
<protein>
    <recommendedName>
        <fullName evidence="4">Indoleamine 2,3-dioxygenase</fullName>
        <ecNumber evidence="4">1.13.11.52</ecNumber>
    </recommendedName>
</protein>
<evidence type="ECO:0000256" key="3">
    <source>
        <dbReference type="ARBA" id="ARBA00023004"/>
    </source>
</evidence>
<evidence type="ECO:0000256" key="4">
    <source>
        <dbReference type="RuleBase" id="RU369119"/>
    </source>
</evidence>
<evidence type="ECO:0000313" key="6">
    <source>
        <dbReference type="Proteomes" id="UP001590951"/>
    </source>
</evidence>
<name>A0ABR4BJH2_9LECA</name>
<dbReference type="Gene3D" id="1.20.58.480">
    <property type="match status" value="1"/>
</dbReference>
<gene>
    <name evidence="5" type="ORF">ABVK25_001576</name>
</gene>
<dbReference type="EC" id="1.13.11.52" evidence="4"/>
<dbReference type="PANTHER" id="PTHR28657">
    <property type="entry name" value="INDOLEAMINE 2,3-DIOXYGENASE"/>
    <property type="match status" value="1"/>
</dbReference>
<dbReference type="Proteomes" id="UP001590951">
    <property type="component" value="Unassembled WGS sequence"/>
</dbReference>
<evidence type="ECO:0000256" key="1">
    <source>
        <dbReference type="ARBA" id="ARBA00007119"/>
    </source>
</evidence>
<keyword evidence="4" id="KW-0349">Heme</keyword>
<evidence type="ECO:0000256" key="2">
    <source>
        <dbReference type="ARBA" id="ARBA00022723"/>
    </source>
</evidence>
<organism evidence="5 6">
    <name type="scientific">Lepraria finkii</name>
    <dbReference type="NCBI Taxonomy" id="1340010"/>
    <lineage>
        <taxon>Eukaryota</taxon>
        <taxon>Fungi</taxon>
        <taxon>Dikarya</taxon>
        <taxon>Ascomycota</taxon>
        <taxon>Pezizomycotina</taxon>
        <taxon>Lecanoromycetes</taxon>
        <taxon>OSLEUM clade</taxon>
        <taxon>Lecanoromycetidae</taxon>
        <taxon>Lecanorales</taxon>
        <taxon>Lecanorineae</taxon>
        <taxon>Stereocaulaceae</taxon>
        <taxon>Lepraria</taxon>
    </lineage>
</organism>
<comment type="function">
    <text evidence="4">Produces N-formyl-kynurenine through the oxidation of tryptophan.</text>
</comment>
<dbReference type="Pfam" id="PF01231">
    <property type="entry name" value="IDO"/>
    <property type="match status" value="1"/>
</dbReference>
<proteinExistence type="inferred from homology"/>
<keyword evidence="4" id="KW-0560">Oxidoreductase</keyword>
<accession>A0ABR4BJH2</accession>
<comment type="caution">
    <text evidence="5">The sequence shown here is derived from an EMBL/GenBank/DDBJ whole genome shotgun (WGS) entry which is preliminary data.</text>
</comment>
<comment type="catalytic activity">
    <reaction evidence="4">
        <text>L-tryptophan + O2 = N-formyl-L-kynurenine</text>
        <dbReference type="Rhea" id="RHEA:24536"/>
        <dbReference type="ChEBI" id="CHEBI:15379"/>
        <dbReference type="ChEBI" id="CHEBI:57912"/>
        <dbReference type="ChEBI" id="CHEBI:58629"/>
    </reaction>
</comment>
<keyword evidence="4" id="KW-0223">Dioxygenase</keyword>
<dbReference type="InterPro" id="IPR037217">
    <property type="entry name" value="Trp/Indoleamine_2_3_dOase-like"/>
</dbReference>
<dbReference type="EMBL" id="JBHFEH010000003">
    <property type="protein sequence ID" value="KAL2057959.1"/>
    <property type="molecule type" value="Genomic_DNA"/>
</dbReference>
<dbReference type="SUPFAM" id="SSF140959">
    <property type="entry name" value="Indolic compounds 2,3-dioxygenase-like"/>
    <property type="match status" value="1"/>
</dbReference>
<keyword evidence="3 4" id="KW-0408">Iron</keyword>
<dbReference type="PANTHER" id="PTHR28657:SF3">
    <property type="entry name" value="INDOLEAMINE 2,3-DIOXYGENASE"/>
    <property type="match status" value="1"/>
</dbReference>